<dbReference type="RefSeq" id="WP_345716872.1">
    <property type="nucleotide sequence ID" value="NZ_BAABFP010000005.1"/>
</dbReference>
<keyword evidence="1" id="KW-1133">Transmembrane helix</keyword>
<name>A0ABW1JAB5_9ACTN</name>
<proteinExistence type="predicted"/>
<evidence type="ECO:0000256" key="1">
    <source>
        <dbReference type="SAM" id="Phobius"/>
    </source>
</evidence>
<dbReference type="EMBL" id="JBHSRD010000002">
    <property type="protein sequence ID" value="MFC6006005.1"/>
    <property type="molecule type" value="Genomic_DNA"/>
</dbReference>
<feature type="transmembrane region" description="Helical" evidence="1">
    <location>
        <begin position="77"/>
        <end position="110"/>
    </location>
</feature>
<dbReference type="Proteomes" id="UP001596189">
    <property type="component" value="Unassembled WGS sequence"/>
</dbReference>
<evidence type="ECO:0000313" key="3">
    <source>
        <dbReference type="Proteomes" id="UP001596189"/>
    </source>
</evidence>
<sequence>MQSIGTPTALVLPVVAATAVTFAVHHEAPDLLRQRSRRTWPIQLTWGLLVLLPGAALAAAGAAYSGQISLAAGERNYLLFAAVALVSLRFLAPGATAIPCAVTAFTSLVLLSAQPLRTPQAWNWLVQSGTDSTQLLVAAGCCLLGLLSLVTQQPT</sequence>
<accession>A0ABW1JAB5</accession>
<organism evidence="2 3">
    <name type="scientific">Angustibacter luteus</name>
    <dbReference type="NCBI Taxonomy" id="658456"/>
    <lineage>
        <taxon>Bacteria</taxon>
        <taxon>Bacillati</taxon>
        <taxon>Actinomycetota</taxon>
        <taxon>Actinomycetes</taxon>
        <taxon>Kineosporiales</taxon>
        <taxon>Kineosporiaceae</taxon>
    </lineage>
</organism>
<keyword evidence="1" id="KW-0812">Transmembrane</keyword>
<keyword evidence="1" id="KW-0472">Membrane</keyword>
<comment type="caution">
    <text evidence="2">The sequence shown here is derived from an EMBL/GenBank/DDBJ whole genome shotgun (WGS) entry which is preliminary data.</text>
</comment>
<keyword evidence="3" id="KW-1185">Reference proteome</keyword>
<feature type="transmembrane region" description="Helical" evidence="1">
    <location>
        <begin position="40"/>
        <end position="65"/>
    </location>
</feature>
<gene>
    <name evidence="2" type="ORF">ACFQDO_02580</name>
</gene>
<evidence type="ECO:0000313" key="2">
    <source>
        <dbReference type="EMBL" id="MFC6006005.1"/>
    </source>
</evidence>
<protein>
    <submittedName>
        <fullName evidence="2">Uncharacterized protein</fullName>
    </submittedName>
</protein>
<reference evidence="3" key="1">
    <citation type="journal article" date="2019" name="Int. J. Syst. Evol. Microbiol.">
        <title>The Global Catalogue of Microorganisms (GCM) 10K type strain sequencing project: providing services to taxonomists for standard genome sequencing and annotation.</title>
        <authorList>
            <consortium name="The Broad Institute Genomics Platform"/>
            <consortium name="The Broad Institute Genome Sequencing Center for Infectious Disease"/>
            <person name="Wu L."/>
            <person name="Ma J."/>
        </authorList>
    </citation>
    <scope>NUCLEOTIDE SEQUENCE [LARGE SCALE GENOMIC DNA]</scope>
    <source>
        <strain evidence="3">KACC 14249</strain>
    </source>
</reference>